<comment type="caution">
    <text evidence="2">The sequence shown here is derived from an EMBL/GenBank/DDBJ whole genome shotgun (WGS) entry which is preliminary data.</text>
</comment>
<feature type="region of interest" description="Disordered" evidence="1">
    <location>
        <begin position="1"/>
        <end position="22"/>
    </location>
</feature>
<keyword evidence="3" id="KW-1185">Reference proteome</keyword>
<proteinExistence type="predicted"/>
<gene>
    <name evidence="2" type="ORF">FWK35_00028202</name>
</gene>
<accession>A0A6G0VL84</accession>
<sequence length="39" mass="4601">MTLHTRHRQPGGPGPKNGLLYCHPRPRSIPIFRIFHRQK</sequence>
<dbReference type="AlphaFoldDB" id="A0A6G0VL84"/>
<protein>
    <submittedName>
        <fullName evidence="2">Uncharacterized protein</fullName>
    </submittedName>
</protein>
<feature type="non-terminal residue" evidence="2">
    <location>
        <position position="39"/>
    </location>
</feature>
<evidence type="ECO:0000256" key="1">
    <source>
        <dbReference type="SAM" id="MobiDB-lite"/>
    </source>
</evidence>
<name>A0A6G0VL84_APHCR</name>
<evidence type="ECO:0000313" key="2">
    <source>
        <dbReference type="EMBL" id="KAF0696850.1"/>
    </source>
</evidence>
<reference evidence="2 3" key="1">
    <citation type="submission" date="2019-08" db="EMBL/GenBank/DDBJ databases">
        <title>Whole genome of Aphis craccivora.</title>
        <authorList>
            <person name="Voronova N.V."/>
            <person name="Shulinski R.S."/>
            <person name="Bandarenka Y.V."/>
            <person name="Zhorov D.G."/>
            <person name="Warner D."/>
        </authorList>
    </citation>
    <scope>NUCLEOTIDE SEQUENCE [LARGE SCALE GENOMIC DNA]</scope>
    <source>
        <strain evidence="2">180601</strain>
        <tissue evidence="2">Whole Body</tissue>
    </source>
</reference>
<evidence type="ECO:0000313" key="3">
    <source>
        <dbReference type="Proteomes" id="UP000478052"/>
    </source>
</evidence>
<organism evidence="2 3">
    <name type="scientific">Aphis craccivora</name>
    <name type="common">Cowpea aphid</name>
    <dbReference type="NCBI Taxonomy" id="307492"/>
    <lineage>
        <taxon>Eukaryota</taxon>
        <taxon>Metazoa</taxon>
        <taxon>Ecdysozoa</taxon>
        <taxon>Arthropoda</taxon>
        <taxon>Hexapoda</taxon>
        <taxon>Insecta</taxon>
        <taxon>Pterygota</taxon>
        <taxon>Neoptera</taxon>
        <taxon>Paraneoptera</taxon>
        <taxon>Hemiptera</taxon>
        <taxon>Sternorrhyncha</taxon>
        <taxon>Aphidomorpha</taxon>
        <taxon>Aphidoidea</taxon>
        <taxon>Aphididae</taxon>
        <taxon>Aphidini</taxon>
        <taxon>Aphis</taxon>
        <taxon>Aphis</taxon>
    </lineage>
</organism>
<dbReference type="Proteomes" id="UP000478052">
    <property type="component" value="Unassembled WGS sequence"/>
</dbReference>
<dbReference type="EMBL" id="VUJU01015126">
    <property type="protein sequence ID" value="KAF0696850.1"/>
    <property type="molecule type" value="Genomic_DNA"/>
</dbReference>